<dbReference type="InterPro" id="IPR011032">
    <property type="entry name" value="GroES-like_sf"/>
</dbReference>
<evidence type="ECO:0000313" key="3">
    <source>
        <dbReference type="Proteomes" id="UP000541558"/>
    </source>
</evidence>
<dbReference type="Gene3D" id="3.90.180.10">
    <property type="entry name" value="Medium-chain alcohol dehydrogenases, catalytic domain"/>
    <property type="match status" value="1"/>
</dbReference>
<organism evidence="2 3">
    <name type="scientific">Ephemerocybe angulata</name>
    <dbReference type="NCBI Taxonomy" id="980116"/>
    <lineage>
        <taxon>Eukaryota</taxon>
        <taxon>Fungi</taxon>
        <taxon>Dikarya</taxon>
        <taxon>Basidiomycota</taxon>
        <taxon>Agaricomycotina</taxon>
        <taxon>Agaricomycetes</taxon>
        <taxon>Agaricomycetidae</taxon>
        <taxon>Agaricales</taxon>
        <taxon>Agaricineae</taxon>
        <taxon>Psathyrellaceae</taxon>
        <taxon>Ephemerocybe</taxon>
    </lineage>
</organism>
<keyword evidence="3" id="KW-1185">Reference proteome</keyword>
<evidence type="ECO:0000313" key="2">
    <source>
        <dbReference type="EMBL" id="KAF5339399.1"/>
    </source>
</evidence>
<dbReference type="Pfam" id="PF08240">
    <property type="entry name" value="ADH_N"/>
    <property type="match status" value="1"/>
</dbReference>
<feature type="domain" description="Enoyl reductase (ER)" evidence="1">
    <location>
        <begin position="16"/>
        <end position="347"/>
    </location>
</feature>
<comment type="caution">
    <text evidence="2">The sequence shown here is derived from an EMBL/GenBank/DDBJ whole genome shotgun (WGS) entry which is preliminary data.</text>
</comment>
<dbReference type="InterPro" id="IPR013149">
    <property type="entry name" value="ADH-like_C"/>
</dbReference>
<dbReference type="Pfam" id="PF00107">
    <property type="entry name" value="ADH_zinc_N"/>
    <property type="match status" value="1"/>
</dbReference>
<evidence type="ECO:0000259" key="1">
    <source>
        <dbReference type="SMART" id="SM00829"/>
    </source>
</evidence>
<protein>
    <recommendedName>
        <fullName evidence="1">Enoyl reductase (ER) domain-containing protein</fullName>
    </recommendedName>
</protein>
<dbReference type="Gene3D" id="3.40.50.720">
    <property type="entry name" value="NAD(P)-binding Rossmann-like Domain"/>
    <property type="match status" value="1"/>
</dbReference>
<dbReference type="GO" id="GO:0016651">
    <property type="term" value="F:oxidoreductase activity, acting on NAD(P)H"/>
    <property type="evidence" value="ECO:0007669"/>
    <property type="project" value="InterPro"/>
</dbReference>
<dbReference type="EMBL" id="JAACJK010000008">
    <property type="protein sequence ID" value="KAF5339399.1"/>
    <property type="molecule type" value="Genomic_DNA"/>
</dbReference>
<sequence length="353" mass="38502">MSPTTQKALILEKKFGNFVVTSSFPVPKPKKDEVLVKIHAAALNPIDWKVQKTETYSSLLDIYPSVLGENVAGEVVELGEGVSELVIGDRVFFEGVLNQSEHNGYQEYTTADVLTLAKIPSKISYEEAASFPTALTTAYVGLYNARPHGLGFEPPVTEAGKGKYAGVPLVIIGGSSSVGQFVIQLAKLSGFSPIITTSSLKHEEYLKSLGATHVLDRHEPLTTERIQSITDLPIKAIYDAISDSESQDRNLDLLAPGGDFAIVLFPEPKLVERASKENKRLSVVIAVKVLPENVQIVRQAWPHFEPWLENGDVKPLRVDIVPGGLNGVVDGLKRMQDGKVSRVRLVVRPQETA</sequence>
<accession>A0A8H5CDS7</accession>
<dbReference type="CDD" id="cd08249">
    <property type="entry name" value="enoyl_reductase_like"/>
    <property type="match status" value="1"/>
</dbReference>
<dbReference type="Proteomes" id="UP000541558">
    <property type="component" value="Unassembled WGS sequence"/>
</dbReference>
<name>A0A8H5CDS7_9AGAR</name>
<dbReference type="SUPFAM" id="SSF50129">
    <property type="entry name" value="GroES-like"/>
    <property type="match status" value="1"/>
</dbReference>
<reference evidence="2 3" key="1">
    <citation type="journal article" date="2020" name="ISME J.">
        <title>Uncovering the hidden diversity of litter-decomposition mechanisms in mushroom-forming fungi.</title>
        <authorList>
            <person name="Floudas D."/>
            <person name="Bentzer J."/>
            <person name="Ahren D."/>
            <person name="Johansson T."/>
            <person name="Persson P."/>
            <person name="Tunlid A."/>
        </authorList>
    </citation>
    <scope>NUCLEOTIDE SEQUENCE [LARGE SCALE GENOMIC DNA]</scope>
    <source>
        <strain evidence="2 3">CBS 175.51</strain>
    </source>
</reference>
<dbReference type="SUPFAM" id="SSF51735">
    <property type="entry name" value="NAD(P)-binding Rossmann-fold domains"/>
    <property type="match status" value="1"/>
</dbReference>
<dbReference type="InterPro" id="IPR047122">
    <property type="entry name" value="Trans-enoyl_RdTase-like"/>
</dbReference>
<dbReference type="PANTHER" id="PTHR45348:SF2">
    <property type="entry name" value="ZINC-TYPE ALCOHOL DEHYDROGENASE-LIKE PROTEIN C2E1P3.01"/>
    <property type="match status" value="1"/>
</dbReference>
<dbReference type="AlphaFoldDB" id="A0A8H5CDS7"/>
<dbReference type="InterPro" id="IPR013154">
    <property type="entry name" value="ADH-like_N"/>
</dbReference>
<dbReference type="PANTHER" id="PTHR45348">
    <property type="entry name" value="HYPOTHETICAL OXIDOREDUCTASE (EUROFUNG)"/>
    <property type="match status" value="1"/>
</dbReference>
<dbReference type="SMART" id="SM00829">
    <property type="entry name" value="PKS_ER"/>
    <property type="match status" value="1"/>
</dbReference>
<proteinExistence type="predicted"/>
<gene>
    <name evidence="2" type="ORF">D9611_009906</name>
</gene>
<dbReference type="InterPro" id="IPR020843">
    <property type="entry name" value="ER"/>
</dbReference>
<dbReference type="InterPro" id="IPR036291">
    <property type="entry name" value="NAD(P)-bd_dom_sf"/>
</dbReference>
<dbReference type="OrthoDB" id="48317at2759"/>